<keyword evidence="6" id="KW-0130">Cell adhesion</keyword>
<evidence type="ECO:0000256" key="7">
    <source>
        <dbReference type="ARBA" id="ARBA00022989"/>
    </source>
</evidence>
<dbReference type="GO" id="GO:0016020">
    <property type="term" value="C:membrane"/>
    <property type="evidence" value="ECO:0007669"/>
    <property type="project" value="UniProtKB-SubCell"/>
</dbReference>
<dbReference type="Gene3D" id="2.60.40.10">
    <property type="entry name" value="Immunoglobulins"/>
    <property type="match status" value="2"/>
</dbReference>
<dbReference type="GeneID" id="102821269"/>
<keyword evidence="10" id="KW-0325">Glycoprotein</keyword>
<dbReference type="GO" id="GO:2000403">
    <property type="term" value="P:positive regulation of lymphocyte migration"/>
    <property type="evidence" value="ECO:0007669"/>
    <property type="project" value="InterPro"/>
</dbReference>
<organism evidence="17 18">
    <name type="scientific">Chrysochloris asiatica</name>
    <name type="common">Cape golden mole</name>
    <dbReference type="NCBI Taxonomy" id="185453"/>
    <lineage>
        <taxon>Eukaryota</taxon>
        <taxon>Metazoa</taxon>
        <taxon>Chordata</taxon>
        <taxon>Craniata</taxon>
        <taxon>Vertebrata</taxon>
        <taxon>Euteleostomi</taxon>
        <taxon>Mammalia</taxon>
        <taxon>Eutheria</taxon>
        <taxon>Afrotheria</taxon>
        <taxon>Chrysochloridae</taxon>
        <taxon>Chrysochlorinae</taxon>
        <taxon>Chrysochloris</taxon>
    </lineage>
</organism>
<evidence type="ECO:0000256" key="13">
    <source>
        <dbReference type="SAM" id="MobiDB-lite"/>
    </source>
</evidence>
<feature type="chain" id="PRO_5039424827" description="Mucosal addressin cell adhesion molecule 1" evidence="15">
    <location>
        <begin position="22"/>
        <end position="415"/>
    </location>
</feature>
<evidence type="ECO:0000256" key="9">
    <source>
        <dbReference type="ARBA" id="ARBA00023157"/>
    </source>
</evidence>
<evidence type="ECO:0000256" key="2">
    <source>
        <dbReference type="ARBA" id="ARBA00011738"/>
    </source>
</evidence>
<evidence type="ECO:0000256" key="6">
    <source>
        <dbReference type="ARBA" id="ARBA00022889"/>
    </source>
</evidence>
<gene>
    <name evidence="18" type="primary">MADCAM1</name>
</gene>
<feature type="transmembrane region" description="Helical" evidence="14">
    <location>
        <begin position="386"/>
        <end position="405"/>
    </location>
</feature>
<dbReference type="RefSeq" id="XP_006876789.1">
    <property type="nucleotide sequence ID" value="XM_006876727.1"/>
</dbReference>
<dbReference type="InterPro" id="IPR013783">
    <property type="entry name" value="Ig-like_fold"/>
</dbReference>
<dbReference type="GO" id="GO:0050901">
    <property type="term" value="P:leukocyte tethering or rolling"/>
    <property type="evidence" value="ECO:0007669"/>
    <property type="project" value="TreeGrafter"/>
</dbReference>
<dbReference type="InterPro" id="IPR015169">
    <property type="entry name" value="Adhes-Ig-like"/>
</dbReference>
<evidence type="ECO:0000313" key="18">
    <source>
        <dbReference type="RefSeq" id="XP_006876789.1"/>
    </source>
</evidence>
<dbReference type="PANTHER" id="PTHR14162:SF1">
    <property type="entry name" value="MUCOSAL ADDRESSIN CELL ADHESION MOLECULE 1"/>
    <property type="match status" value="1"/>
</dbReference>
<comment type="subunit">
    <text evidence="2">Homodimer.</text>
</comment>
<keyword evidence="5" id="KW-0677">Repeat</keyword>
<evidence type="ECO:0000256" key="4">
    <source>
        <dbReference type="ARBA" id="ARBA00022729"/>
    </source>
</evidence>
<evidence type="ECO:0000256" key="11">
    <source>
        <dbReference type="ARBA" id="ARBA00023319"/>
    </source>
</evidence>
<evidence type="ECO:0000256" key="1">
    <source>
        <dbReference type="ARBA" id="ARBA00004479"/>
    </source>
</evidence>
<evidence type="ECO:0000256" key="5">
    <source>
        <dbReference type="ARBA" id="ARBA00022737"/>
    </source>
</evidence>
<feature type="region of interest" description="Disordered" evidence="13">
    <location>
        <begin position="220"/>
        <end position="289"/>
    </location>
</feature>
<comment type="subcellular location">
    <subcellularLocation>
        <location evidence="1">Membrane</location>
        <topology evidence="1">Single-pass type I membrane protein</topology>
    </subcellularLocation>
</comment>
<evidence type="ECO:0000256" key="8">
    <source>
        <dbReference type="ARBA" id="ARBA00023136"/>
    </source>
</evidence>
<evidence type="ECO:0000313" key="17">
    <source>
        <dbReference type="Proteomes" id="UP000504623"/>
    </source>
</evidence>
<dbReference type="InterPro" id="IPR007110">
    <property type="entry name" value="Ig-like_dom"/>
</dbReference>
<dbReference type="OrthoDB" id="9907246at2759"/>
<evidence type="ECO:0000256" key="12">
    <source>
        <dbReference type="ARBA" id="ARBA00074025"/>
    </source>
</evidence>
<keyword evidence="8 14" id="KW-0472">Membrane</keyword>
<dbReference type="AlphaFoldDB" id="A0A9B0UB19"/>
<keyword evidence="17" id="KW-1185">Reference proteome</keyword>
<evidence type="ECO:0000259" key="16">
    <source>
        <dbReference type="PROSITE" id="PS50835"/>
    </source>
</evidence>
<dbReference type="GO" id="GO:0007229">
    <property type="term" value="P:integrin-mediated signaling pathway"/>
    <property type="evidence" value="ECO:0007669"/>
    <property type="project" value="InterPro"/>
</dbReference>
<dbReference type="SUPFAM" id="SSF48726">
    <property type="entry name" value="Immunoglobulin"/>
    <property type="match status" value="2"/>
</dbReference>
<dbReference type="FunFam" id="2.60.40.10:FF:000194">
    <property type="entry name" value="Intercellular adhesion molecule 1"/>
    <property type="match status" value="1"/>
</dbReference>
<dbReference type="PANTHER" id="PTHR14162">
    <property type="entry name" value="MUCOSAL ADDRESSIN CELL ADHESION MOLECULE-1"/>
    <property type="match status" value="1"/>
</dbReference>
<protein>
    <recommendedName>
        <fullName evidence="12">Mucosal addressin cell adhesion molecule 1</fullName>
    </recommendedName>
</protein>
<dbReference type="FunFam" id="2.60.40.10:FF:000933">
    <property type="entry name" value="Mucosal addressin cell adhesion molecule 1"/>
    <property type="match status" value="1"/>
</dbReference>
<feature type="signal peptide" evidence="15">
    <location>
        <begin position="1"/>
        <end position="21"/>
    </location>
</feature>
<dbReference type="GO" id="GO:0034113">
    <property type="term" value="P:heterotypic cell-cell adhesion"/>
    <property type="evidence" value="ECO:0007669"/>
    <property type="project" value="TreeGrafter"/>
</dbReference>
<dbReference type="InterPro" id="IPR037413">
    <property type="entry name" value="MADCAM1"/>
</dbReference>
<evidence type="ECO:0000256" key="14">
    <source>
        <dbReference type="SAM" id="Phobius"/>
    </source>
</evidence>
<accession>A0A9B0UB19</accession>
<dbReference type="PROSITE" id="PS50835">
    <property type="entry name" value="IG_LIKE"/>
    <property type="match status" value="1"/>
</dbReference>
<evidence type="ECO:0000256" key="10">
    <source>
        <dbReference type="ARBA" id="ARBA00023180"/>
    </source>
</evidence>
<dbReference type="Pfam" id="PF09085">
    <property type="entry name" value="Adhes-Ig_like"/>
    <property type="match status" value="1"/>
</dbReference>
<dbReference type="GO" id="GO:0098640">
    <property type="term" value="F:integrin binding involved in cell-matrix adhesion"/>
    <property type="evidence" value="ECO:0007669"/>
    <property type="project" value="InterPro"/>
</dbReference>
<evidence type="ECO:0000256" key="15">
    <source>
        <dbReference type="SAM" id="SignalP"/>
    </source>
</evidence>
<reference evidence="18" key="1">
    <citation type="submission" date="2025-08" db="UniProtKB">
        <authorList>
            <consortium name="RefSeq"/>
        </authorList>
    </citation>
    <scope>IDENTIFICATION</scope>
    <source>
        <tissue evidence="18">Spleen</tissue>
    </source>
</reference>
<name>A0A9B0UB19_CHRAS</name>
<keyword evidence="7 14" id="KW-1133">Transmembrane helix</keyword>
<proteinExistence type="predicted"/>
<feature type="compositionally biased region" description="Low complexity" evidence="13">
    <location>
        <begin position="220"/>
        <end position="287"/>
    </location>
</feature>
<keyword evidence="4 15" id="KW-0732">Signal</keyword>
<dbReference type="Proteomes" id="UP000504623">
    <property type="component" value="Unplaced"/>
</dbReference>
<keyword evidence="11" id="KW-0393">Immunoglobulin domain</keyword>
<feature type="domain" description="Ig-like" evidence="16">
    <location>
        <begin position="290"/>
        <end position="368"/>
    </location>
</feature>
<keyword evidence="9" id="KW-1015">Disulfide bond</keyword>
<dbReference type="CTD" id="8174"/>
<sequence>MERNLTVLLFFCLGLWPQGHGQVLEVDPPGSEVAVALGGSQQFTCRLACPGGGASVLWRGLDTSLGNVQSAAGVSVLSVRNASLSAAGTRVCHGSCGKFSRQRTVRILVYAFPDQLSMSPRTLVSGRDQKVTCTANNVTPRDPDFLSFSLFLGAQELEGAQSLGREEEAQGDEDPLFHVTETWLLPPLETPSSPLLNCTATMRLPGLELSRYQAIPILHSPTSLEPPASTTPEPPTTTASGPPTSTSLEPPASTTPESPTTTAPGPPTSTSLEPPASTTPEPTTRSPCLPEILQPSALAEREAPWEILCKVTCGPPGVVVRWTQAPGGLEAYERHEAGAQAWLTVRQIACAPEGLFQCRVDPGDKVASLYVIQRSPLCPMVVQPPATLWTGILVLGLLLMMFLGFRLRRCYQRLG</sequence>
<keyword evidence="3 14" id="KW-0812">Transmembrane</keyword>
<evidence type="ECO:0000256" key="3">
    <source>
        <dbReference type="ARBA" id="ARBA00022692"/>
    </source>
</evidence>
<dbReference type="InterPro" id="IPR036179">
    <property type="entry name" value="Ig-like_dom_sf"/>
</dbReference>